<feature type="transmembrane region" description="Helical" evidence="1">
    <location>
        <begin position="89"/>
        <end position="107"/>
    </location>
</feature>
<evidence type="ECO:0000313" key="3">
    <source>
        <dbReference type="Proteomes" id="UP000287188"/>
    </source>
</evidence>
<feature type="transmembrane region" description="Helical" evidence="1">
    <location>
        <begin position="40"/>
        <end position="60"/>
    </location>
</feature>
<keyword evidence="1" id="KW-0472">Membrane</keyword>
<keyword evidence="1" id="KW-0812">Transmembrane</keyword>
<dbReference type="Proteomes" id="UP000287188">
    <property type="component" value="Unassembled WGS sequence"/>
</dbReference>
<evidence type="ECO:0000313" key="2">
    <source>
        <dbReference type="EMBL" id="GCE24486.1"/>
    </source>
</evidence>
<keyword evidence="1" id="KW-1133">Transmembrane helix</keyword>
<dbReference type="Pfam" id="PF05437">
    <property type="entry name" value="AzlD"/>
    <property type="match status" value="1"/>
</dbReference>
<proteinExistence type="predicted"/>
<name>A0A402AZF5_9CHLR</name>
<dbReference type="OrthoDB" id="165490at2"/>
<organism evidence="2 3">
    <name type="scientific">Dictyobacter kobayashii</name>
    <dbReference type="NCBI Taxonomy" id="2014872"/>
    <lineage>
        <taxon>Bacteria</taxon>
        <taxon>Bacillati</taxon>
        <taxon>Chloroflexota</taxon>
        <taxon>Ktedonobacteria</taxon>
        <taxon>Ktedonobacterales</taxon>
        <taxon>Dictyobacteraceae</taxon>
        <taxon>Dictyobacter</taxon>
    </lineage>
</organism>
<dbReference type="RefSeq" id="WP_126557679.1">
    <property type="nucleotide sequence ID" value="NZ_BIFS01000002.1"/>
</dbReference>
<protein>
    <submittedName>
        <fullName evidence="2">Branched-chain amino acid ABC transporter</fullName>
    </submittedName>
</protein>
<dbReference type="InterPro" id="IPR008407">
    <property type="entry name" value="Brnchd-chn_aa_trnsp_AzlD"/>
</dbReference>
<feature type="transmembrane region" description="Helical" evidence="1">
    <location>
        <begin position="6"/>
        <end position="28"/>
    </location>
</feature>
<gene>
    <name evidence="2" type="ORF">KDK_82860</name>
</gene>
<keyword evidence="3" id="KW-1185">Reference proteome</keyword>
<reference evidence="3" key="1">
    <citation type="submission" date="2018-12" db="EMBL/GenBank/DDBJ databases">
        <title>Tengunoibacter tsumagoiensis gen. nov., sp. nov., Dictyobacter kobayashii sp. nov., D. alpinus sp. nov., and D. joshuensis sp. nov. and description of Dictyobacteraceae fam. nov. within the order Ktedonobacterales isolated from Tengu-no-mugimeshi.</title>
        <authorList>
            <person name="Wang C.M."/>
            <person name="Zheng Y."/>
            <person name="Sakai Y."/>
            <person name="Toyoda A."/>
            <person name="Minakuchi Y."/>
            <person name="Abe K."/>
            <person name="Yokota A."/>
            <person name="Yabe S."/>
        </authorList>
    </citation>
    <scope>NUCLEOTIDE SEQUENCE [LARGE SCALE GENOMIC DNA]</scope>
    <source>
        <strain evidence="3">Uno11</strain>
    </source>
</reference>
<dbReference type="EMBL" id="BIFS01000002">
    <property type="protein sequence ID" value="GCE24486.1"/>
    <property type="molecule type" value="Genomic_DNA"/>
</dbReference>
<sequence length="110" mass="12099">MSQEWLWITIIIIGLLTLGIRLSFIVFMGKMQVSPIVQQALRFVPIAVLSALISPALFFPHGSLEVSSSNIRLIAGILAILIAWRTKNVLLTISSGMACLLILQIFVSLH</sequence>
<comment type="caution">
    <text evidence="2">The sequence shown here is derived from an EMBL/GenBank/DDBJ whole genome shotgun (WGS) entry which is preliminary data.</text>
</comment>
<feature type="transmembrane region" description="Helical" evidence="1">
    <location>
        <begin position="66"/>
        <end position="84"/>
    </location>
</feature>
<evidence type="ECO:0000256" key="1">
    <source>
        <dbReference type="SAM" id="Phobius"/>
    </source>
</evidence>
<dbReference type="AlphaFoldDB" id="A0A402AZF5"/>
<accession>A0A402AZF5</accession>